<dbReference type="PATRIC" id="fig|1555112.3.peg.2555"/>
<evidence type="ECO:0000313" key="2">
    <source>
        <dbReference type="EMBL" id="BAS28346.1"/>
    </source>
</evidence>
<evidence type="ECO:0000259" key="1">
    <source>
        <dbReference type="Pfam" id="PF21686"/>
    </source>
</evidence>
<keyword evidence="3" id="KW-1185">Reference proteome</keyword>
<dbReference type="Proteomes" id="UP000065807">
    <property type="component" value="Chromosome"/>
</dbReference>
<feature type="domain" description="DNA ligase D polymerase" evidence="1">
    <location>
        <begin position="38"/>
        <end position="291"/>
    </location>
</feature>
<organism evidence="2 3">
    <name type="scientific">Limnochorda pilosa</name>
    <dbReference type="NCBI Taxonomy" id="1555112"/>
    <lineage>
        <taxon>Bacteria</taxon>
        <taxon>Bacillati</taxon>
        <taxon>Bacillota</taxon>
        <taxon>Limnochordia</taxon>
        <taxon>Limnochordales</taxon>
        <taxon>Limnochordaceae</taxon>
        <taxon>Limnochorda</taxon>
    </lineage>
</organism>
<reference evidence="3" key="2">
    <citation type="journal article" date="2016" name="Int. J. Syst. Evol. Microbiol.">
        <title>Complete genome sequence and cell structure of Limnochorda pilosa, a Gram-negative spore-former within the phylum Firmicutes.</title>
        <authorList>
            <person name="Watanabe M."/>
            <person name="Kojima H."/>
            <person name="Fukui M."/>
        </authorList>
    </citation>
    <scope>NUCLEOTIDE SEQUENCE [LARGE SCALE GENOMIC DNA]</scope>
    <source>
        <strain evidence="3">HC45</strain>
    </source>
</reference>
<evidence type="ECO:0000313" key="3">
    <source>
        <dbReference type="Proteomes" id="UP000065807"/>
    </source>
</evidence>
<dbReference type="NCBIfam" id="TIGR02778">
    <property type="entry name" value="ligD_pol"/>
    <property type="match status" value="1"/>
</dbReference>
<dbReference type="Pfam" id="PF21686">
    <property type="entry name" value="LigD_Prim-Pol"/>
    <property type="match status" value="1"/>
</dbReference>
<dbReference type="Gene3D" id="3.90.920.10">
    <property type="entry name" value="DNA primase, PRIM domain"/>
    <property type="match status" value="1"/>
</dbReference>
<reference evidence="3" key="1">
    <citation type="submission" date="2015-07" db="EMBL/GenBank/DDBJ databases">
        <title>Complete genome sequence and phylogenetic analysis of Limnochorda pilosa.</title>
        <authorList>
            <person name="Watanabe M."/>
            <person name="Kojima H."/>
            <person name="Fukui M."/>
        </authorList>
    </citation>
    <scope>NUCLEOTIDE SEQUENCE [LARGE SCALE GENOMIC DNA]</scope>
    <source>
        <strain evidence="3">HC45</strain>
    </source>
</reference>
<dbReference type="CDD" id="cd04861">
    <property type="entry name" value="LigD_Pol_like"/>
    <property type="match status" value="1"/>
</dbReference>
<dbReference type="STRING" id="1555112.LIP_2516"/>
<accession>A0A0K2SMK4</accession>
<dbReference type="EMBL" id="AP014924">
    <property type="protein sequence ID" value="BAS28346.1"/>
    <property type="molecule type" value="Genomic_DNA"/>
</dbReference>
<dbReference type="InterPro" id="IPR052171">
    <property type="entry name" value="NHEJ_LigD"/>
</dbReference>
<proteinExistence type="predicted"/>
<dbReference type="PANTHER" id="PTHR42705:SF2">
    <property type="entry name" value="BIFUNCTIONAL NON-HOMOLOGOUS END JOINING PROTEIN LIGD"/>
    <property type="match status" value="1"/>
</dbReference>
<dbReference type="KEGG" id="lpil:LIP_2516"/>
<sequence>MTVAEAVELEAGGRRVRLTHPRKLLWPDTHPASQGGITKREFARYLLEVAPALLPHLEGRPLSLTRYPDGIEGKAFYQKRTPETAPAWLERFPVADEEGGLIPYLVARSPSDLAWLAQVAALEIHPWLSRTTAPDHPDRLVFDLDPDPPSGLEESRRVAQVVRRGLQELGLRGYPKYSGASGIHVYLALVPGRYTYRTTRRFVEELGRLVARLAPDRVTQERLVRRRAGRVYVDHLQNLKGKTIVAPYAPRPLPGAPVSTPVTWEELAQPGHRPLYLREMPARLAGTGDLFAPLLSEPASLDEALRLLAPDALPEREEAPARV</sequence>
<protein>
    <submittedName>
        <fullName evidence="2">DNA polymerase</fullName>
    </submittedName>
</protein>
<name>A0A0K2SMK4_LIMPI</name>
<dbReference type="AlphaFoldDB" id="A0A0K2SMK4"/>
<gene>
    <name evidence="2" type="ORF">LIP_2516</name>
</gene>
<dbReference type="PANTHER" id="PTHR42705">
    <property type="entry name" value="BIFUNCTIONAL NON-HOMOLOGOUS END JOINING PROTEIN LIGD"/>
    <property type="match status" value="1"/>
</dbReference>
<dbReference type="OrthoDB" id="9802472at2"/>
<dbReference type="RefSeq" id="WP_068138558.1">
    <property type="nucleotide sequence ID" value="NZ_AP014924.1"/>
</dbReference>
<dbReference type="InterPro" id="IPR014145">
    <property type="entry name" value="LigD_pol_dom"/>
</dbReference>